<dbReference type="Proteomes" id="UP000327236">
    <property type="component" value="Unassembled WGS sequence"/>
</dbReference>
<reference evidence="2 4" key="1">
    <citation type="submission" date="2019-09" db="EMBL/GenBank/DDBJ databases">
        <title>Draft genome sequence assemblies of isolates from the urinary tract.</title>
        <authorList>
            <person name="Mores C.R."/>
            <person name="Putonti C."/>
            <person name="Wolfe A.J."/>
        </authorList>
    </citation>
    <scope>NUCLEOTIDE SEQUENCE [LARGE SCALE GENOMIC DNA]</scope>
    <source>
        <strain evidence="2 4">UMB246</strain>
    </source>
</reference>
<dbReference type="GeneID" id="31742920"/>
<keyword evidence="1" id="KW-0812">Transmembrane</keyword>
<name>A0A5N1IDD3_LACJE</name>
<dbReference type="KEGG" id="lje:BUE77_04255"/>
<evidence type="ECO:0000313" key="3">
    <source>
        <dbReference type="EMBL" id="MEL0564663.1"/>
    </source>
</evidence>
<protein>
    <submittedName>
        <fullName evidence="2">Uncharacterized protein</fullName>
    </submittedName>
</protein>
<dbReference type="AlphaFoldDB" id="A0A5N1IDD3"/>
<dbReference type="EMBL" id="VYWW01000007">
    <property type="protein sequence ID" value="KAA9323612.1"/>
    <property type="molecule type" value="Genomic_DNA"/>
</dbReference>
<feature type="transmembrane region" description="Helical" evidence="1">
    <location>
        <begin position="20"/>
        <end position="43"/>
    </location>
</feature>
<dbReference type="Proteomes" id="UP001385848">
    <property type="component" value="Unassembled WGS sequence"/>
</dbReference>
<evidence type="ECO:0000313" key="4">
    <source>
        <dbReference type="Proteomes" id="UP000327236"/>
    </source>
</evidence>
<sequence>MAKLQLAKNKILETSWIKKLNNYSFMPVIWWTLLLVLLAYGSSLLKIKLTWRVGFIFIVLNSLISYQVGKVITDRNLRKYWLLFLPIVFLLVVLSRYAKYNLVLIVVYLIMEFFGSLKGNLYKN</sequence>
<keyword evidence="1" id="KW-1133">Transmembrane helix</keyword>
<dbReference type="RefSeq" id="WP_006587875.1">
    <property type="nucleotide sequence ID" value="NZ_CATOUV010000001.1"/>
</dbReference>
<proteinExistence type="predicted"/>
<gene>
    <name evidence="3" type="ORF">AAC431_01815</name>
    <name evidence="2" type="ORF">F6H94_02315</name>
</gene>
<keyword evidence="1" id="KW-0472">Membrane</keyword>
<evidence type="ECO:0000313" key="5">
    <source>
        <dbReference type="Proteomes" id="UP001385848"/>
    </source>
</evidence>
<feature type="transmembrane region" description="Helical" evidence="1">
    <location>
        <begin position="80"/>
        <end position="97"/>
    </location>
</feature>
<dbReference type="EMBL" id="JBBVUL010000003">
    <property type="protein sequence ID" value="MEL0564663.1"/>
    <property type="molecule type" value="Genomic_DNA"/>
</dbReference>
<evidence type="ECO:0000256" key="1">
    <source>
        <dbReference type="SAM" id="Phobius"/>
    </source>
</evidence>
<feature type="transmembrane region" description="Helical" evidence="1">
    <location>
        <begin position="49"/>
        <end position="68"/>
    </location>
</feature>
<feature type="transmembrane region" description="Helical" evidence="1">
    <location>
        <begin position="103"/>
        <end position="121"/>
    </location>
</feature>
<accession>A0A5N1IDD3</accession>
<comment type="caution">
    <text evidence="2">The sequence shown here is derived from an EMBL/GenBank/DDBJ whole genome shotgun (WGS) entry which is preliminary data.</text>
</comment>
<reference evidence="3 5" key="2">
    <citation type="submission" date="2024-04" db="EMBL/GenBank/DDBJ databases">
        <title>Three lactobacilli isolated from voided urine samples from females with type 2 diabetes.</title>
        <authorList>
            <person name="Kula A."/>
            <person name="Stegman N."/>
            <person name="Putonti C."/>
        </authorList>
    </citation>
    <scope>NUCLEOTIDE SEQUENCE [LARGE SCALE GENOMIC DNA]</scope>
    <source>
        <strain evidence="3 5">1855</strain>
    </source>
</reference>
<organism evidence="2 4">
    <name type="scientific">Lactobacillus jensenii</name>
    <dbReference type="NCBI Taxonomy" id="109790"/>
    <lineage>
        <taxon>Bacteria</taxon>
        <taxon>Bacillati</taxon>
        <taxon>Bacillota</taxon>
        <taxon>Bacilli</taxon>
        <taxon>Lactobacillales</taxon>
        <taxon>Lactobacillaceae</taxon>
        <taxon>Lactobacillus</taxon>
    </lineage>
</organism>
<dbReference type="OrthoDB" id="2314051at2"/>
<evidence type="ECO:0000313" key="2">
    <source>
        <dbReference type="EMBL" id="KAA9323612.1"/>
    </source>
</evidence>
<keyword evidence="5" id="KW-1185">Reference proteome</keyword>